<reference evidence="1 2" key="1">
    <citation type="submission" date="2019-09" db="EMBL/GenBank/DDBJ databases">
        <title>Genome Sequence of Larkinella sp MA1.</title>
        <authorList>
            <person name="Srinivasan S."/>
        </authorList>
    </citation>
    <scope>NUCLEOTIDE SEQUENCE [LARGE SCALE GENOMIC DNA]</scope>
    <source>
        <strain evidence="1 2">MA1</strain>
    </source>
</reference>
<dbReference type="Proteomes" id="UP000326344">
    <property type="component" value="Unassembled WGS sequence"/>
</dbReference>
<keyword evidence="2" id="KW-1185">Reference proteome</keyword>
<proteinExistence type="predicted"/>
<dbReference type="Pfam" id="PF01904">
    <property type="entry name" value="DUF72"/>
    <property type="match status" value="1"/>
</dbReference>
<comment type="caution">
    <text evidence="1">The sequence shown here is derived from an EMBL/GenBank/DDBJ whole genome shotgun (WGS) entry which is preliminary data.</text>
</comment>
<dbReference type="RefSeq" id="WP_150880035.1">
    <property type="nucleotide sequence ID" value="NZ_VTWS01000006.1"/>
</dbReference>
<dbReference type="InterPro" id="IPR002763">
    <property type="entry name" value="DUF72"/>
</dbReference>
<dbReference type="InterPro" id="IPR036520">
    <property type="entry name" value="UPF0759_sf"/>
</dbReference>
<evidence type="ECO:0000313" key="2">
    <source>
        <dbReference type="Proteomes" id="UP000326344"/>
    </source>
</evidence>
<dbReference type="Gene3D" id="3.20.20.410">
    <property type="entry name" value="Protein of unknown function UPF0759"/>
    <property type="match status" value="1"/>
</dbReference>
<evidence type="ECO:0000313" key="1">
    <source>
        <dbReference type="EMBL" id="KAA9349220.1"/>
    </source>
</evidence>
<accession>A0A5N1JF00</accession>
<sequence length="237" mass="27808">MINIGTCGFPRPKTEYAQFLSCVEVQQTFYQPPRISTLENWQRQLPPEFEFTIKAWQLITHESRSPTYKRLKKPLSEEERPQAGSFKPSDVVQQAWQVTLACANALKAKTVLFQCPASFKPTRENVANLESFFSGIDRQQLNLVWEPRGAWDCQLVKDLCQSLQLWHVVDPFTTQTVTPEQCYFRLHGRQGWRYQYEKQELSDLLELLPENQSAYVFFNNIHMLQDALLFKKLLENR</sequence>
<organism evidence="1 2">
    <name type="scientific">Larkinella humicola</name>
    <dbReference type="NCBI Taxonomy" id="2607654"/>
    <lineage>
        <taxon>Bacteria</taxon>
        <taxon>Pseudomonadati</taxon>
        <taxon>Bacteroidota</taxon>
        <taxon>Cytophagia</taxon>
        <taxon>Cytophagales</taxon>
        <taxon>Spirosomataceae</taxon>
        <taxon>Larkinella</taxon>
    </lineage>
</organism>
<gene>
    <name evidence="1" type="ORF">F0P93_22760</name>
</gene>
<dbReference type="EMBL" id="VTWS01000006">
    <property type="protein sequence ID" value="KAA9349220.1"/>
    <property type="molecule type" value="Genomic_DNA"/>
</dbReference>
<dbReference type="PANTHER" id="PTHR30348">
    <property type="entry name" value="UNCHARACTERIZED PROTEIN YECE"/>
    <property type="match status" value="1"/>
</dbReference>
<dbReference type="PANTHER" id="PTHR30348:SF4">
    <property type="entry name" value="DUF72 DOMAIN-CONTAINING PROTEIN"/>
    <property type="match status" value="1"/>
</dbReference>
<protein>
    <submittedName>
        <fullName evidence="1">DUF72 domain-containing protein</fullName>
    </submittedName>
</protein>
<dbReference type="SUPFAM" id="SSF117396">
    <property type="entry name" value="TM1631-like"/>
    <property type="match status" value="1"/>
</dbReference>
<name>A0A5N1JF00_9BACT</name>
<dbReference type="AlphaFoldDB" id="A0A5N1JF00"/>